<gene>
    <name evidence="1" type="ORF">SDC9_06662</name>
</gene>
<accession>A0A644T2H1</accession>
<dbReference type="AlphaFoldDB" id="A0A644T2H1"/>
<sequence>MNNQLPSLFICFLLIPPAYHYAGSFVAFRSGLMRGRFFFQEVLGSRKKISQTCSGCPRWQALPVLILLFSASYFYRHKGFWGGIVNAATKLRSIGFKGVLFAAAVNVHNLQISGANSRQRVLLQFDEKTRPSKFLLSFLLLLKGSTYDLEAFAKQNSLFLKNFYELWRLGTRRVVAGSVSATIMDYLYGIGDSYYVYLLPPSDLRHDLLDCMHHISPQGKIICVCDDSEDVRHIDIDLLKKVDYLVCRHVSSELEGIPVIIPPDFSKNIRHLQHQNSVIYFLQQCEMLPPKMVAQYFAQRPFPAARPGDPVISFVVEVGRDTSKTRGVVGALLAACEKACLACEVIFWGGCAPAWASEMYVPWQHIHGVEELSLEGLQLLEAACQGDFILLAKDEGLLIGGLAEGLAILKRFPAVGMCGCRLLSTNGTLCEAGAEVRDNHILPIGEGEGWHAPFFRVSRSVPMISTNMALFRKKDRLFSGDRTDVLFSNERGGYLGFAGEAPMAVVCTAMEAYLIDVEVSSKRQPVSLLSDAAAIRLASQDHYVAGSPAATGDRPVNILYYSPYQSHPASHGNRSTIQYFGKIFKEKGCIVHFALLGLDRYTPEDQSAMRDAWDSLTILPYPFQDNSYLGEDIPFDGWYEKGLGEHIAYLCSELNIDILFCSYVFQSKMLEFVPNHILKVIDTHDKMGGRYAAQKARGLTTEFFSCTPEDEGRYLRRADVVVARREEEARYFNEVSGRDTAMVIPHVEPPHFIERRSERLTTVGLVASANRINLDLVTDFLLALKSKVPDIPFSVRIAGQVSTMLDDVSAEKRWIFNEPWVCMLGFVNDIKTFYADVDIVVSPVLLGTGINVKTVQAMAYGMPLVTTACGCKGIETGHPMHTQMTMEGVVDCIILLHDEPQRLEPLAECSRERYKTFYESSLEGFDILLSACAMHAS</sequence>
<organism evidence="1">
    <name type="scientific">bioreactor metagenome</name>
    <dbReference type="NCBI Taxonomy" id="1076179"/>
    <lineage>
        <taxon>unclassified sequences</taxon>
        <taxon>metagenomes</taxon>
        <taxon>ecological metagenomes</taxon>
    </lineage>
</organism>
<comment type="caution">
    <text evidence="1">The sequence shown here is derived from an EMBL/GenBank/DDBJ whole genome shotgun (WGS) entry which is preliminary data.</text>
</comment>
<evidence type="ECO:0008006" key="2">
    <source>
        <dbReference type="Google" id="ProtNLM"/>
    </source>
</evidence>
<name>A0A644T2H1_9ZZZZ</name>
<dbReference type="Gene3D" id="3.40.50.2000">
    <property type="entry name" value="Glycogen Phosphorylase B"/>
    <property type="match status" value="1"/>
</dbReference>
<evidence type="ECO:0000313" key="1">
    <source>
        <dbReference type="EMBL" id="MPL61095.1"/>
    </source>
</evidence>
<proteinExistence type="predicted"/>
<dbReference type="Pfam" id="PF13692">
    <property type="entry name" value="Glyco_trans_1_4"/>
    <property type="match status" value="1"/>
</dbReference>
<dbReference type="SUPFAM" id="SSF53756">
    <property type="entry name" value="UDP-Glycosyltransferase/glycogen phosphorylase"/>
    <property type="match status" value="1"/>
</dbReference>
<protein>
    <recommendedName>
        <fullName evidence="2">Glycosyltransferase subfamily 4-like N-terminal domain-containing protein</fullName>
    </recommendedName>
</protein>
<dbReference type="EMBL" id="VSSQ01000014">
    <property type="protein sequence ID" value="MPL61095.1"/>
    <property type="molecule type" value="Genomic_DNA"/>
</dbReference>
<reference evidence="1" key="1">
    <citation type="submission" date="2019-08" db="EMBL/GenBank/DDBJ databases">
        <authorList>
            <person name="Kucharzyk K."/>
            <person name="Murdoch R.W."/>
            <person name="Higgins S."/>
            <person name="Loffler F."/>
        </authorList>
    </citation>
    <scope>NUCLEOTIDE SEQUENCE</scope>
</reference>